<dbReference type="GO" id="GO:0016020">
    <property type="term" value="C:membrane"/>
    <property type="evidence" value="ECO:0007669"/>
    <property type="project" value="UniProtKB-SubCell"/>
</dbReference>
<dbReference type="Proteomes" id="UP000624244">
    <property type="component" value="Unassembled WGS sequence"/>
</dbReference>
<feature type="transmembrane region" description="Helical" evidence="6">
    <location>
        <begin position="255"/>
        <end position="279"/>
    </location>
</feature>
<feature type="transmembrane region" description="Helical" evidence="6">
    <location>
        <begin position="181"/>
        <end position="202"/>
    </location>
</feature>
<evidence type="ECO:0000313" key="9">
    <source>
        <dbReference type="Proteomes" id="UP000624244"/>
    </source>
</evidence>
<comment type="similarity">
    <text evidence="5">Belongs to the SAT4 family.</text>
</comment>
<comment type="subcellular location">
    <subcellularLocation>
        <location evidence="1">Membrane</location>
        <topology evidence="1">Multi-pass membrane protein</topology>
    </subcellularLocation>
</comment>
<evidence type="ECO:0000256" key="1">
    <source>
        <dbReference type="ARBA" id="ARBA00004141"/>
    </source>
</evidence>
<dbReference type="AlphaFoldDB" id="A0A8H5ZG96"/>
<comment type="caution">
    <text evidence="8">The sequence shown here is derived from an EMBL/GenBank/DDBJ whole genome shotgun (WGS) entry which is preliminary data.</text>
</comment>
<feature type="transmembrane region" description="Helical" evidence="6">
    <location>
        <begin position="46"/>
        <end position="66"/>
    </location>
</feature>
<evidence type="ECO:0000256" key="2">
    <source>
        <dbReference type="ARBA" id="ARBA00022692"/>
    </source>
</evidence>
<dbReference type="OMA" id="MVECSIA"/>
<sequence>MSTLTNGFAQGTVLKVAYSMLSLTSSVVLARICVNIAKPKRLTASDYFVFAGFAFYVAKCALYIAVSPYMQRVYAVVNGETAPYPELAHDAVVMTKMVFAAFNLFWGVLWAIKCSLLLLYRRLLVGLSRCYTVVWWGIVGICVLTFFGNYHFYFKSCGTPSGFWTGGCGGKARHSAQLFSLYFSFVADTSTNLMIMALPIWLTWSLQMPRRKKISMLCLFGTGFVCILFACLRVTQVAVNASKPEAVGAPLDPTWLAIWGMVECSIAVIIGCCPAFAVLTNSARTKTSYDSHGYRRQADSNTNQKHGSRIELGTIGSRATRDITKAVGLNTIDLHWLCAQNSQEELRVKHGSSIMVSTTVTQDSVDKSEIC</sequence>
<feature type="transmembrane region" description="Helical" evidence="6">
    <location>
        <begin position="16"/>
        <end position="34"/>
    </location>
</feature>
<dbReference type="InterPro" id="IPR049326">
    <property type="entry name" value="Rhodopsin_dom_fungi"/>
</dbReference>
<protein>
    <recommendedName>
        <fullName evidence="7">Rhodopsin domain-containing protein</fullName>
    </recommendedName>
</protein>
<dbReference type="Pfam" id="PF20684">
    <property type="entry name" value="Fung_rhodopsin"/>
    <property type="match status" value="1"/>
</dbReference>
<name>A0A8H5ZG96_COCSA</name>
<evidence type="ECO:0000256" key="4">
    <source>
        <dbReference type="ARBA" id="ARBA00023136"/>
    </source>
</evidence>
<feature type="transmembrane region" description="Helical" evidence="6">
    <location>
        <begin position="214"/>
        <end position="235"/>
    </location>
</feature>
<dbReference type="EMBL" id="WNKQ01000010">
    <property type="protein sequence ID" value="KAF5848712.1"/>
    <property type="molecule type" value="Genomic_DNA"/>
</dbReference>
<proteinExistence type="inferred from homology"/>
<feature type="transmembrane region" description="Helical" evidence="6">
    <location>
        <begin position="132"/>
        <end position="153"/>
    </location>
</feature>
<dbReference type="PANTHER" id="PTHR33048">
    <property type="entry name" value="PTH11-LIKE INTEGRAL MEMBRANE PROTEIN (AFU_ORTHOLOGUE AFUA_5G11245)"/>
    <property type="match status" value="1"/>
</dbReference>
<dbReference type="InterPro" id="IPR052337">
    <property type="entry name" value="SAT4-like"/>
</dbReference>
<feature type="domain" description="Rhodopsin" evidence="7">
    <location>
        <begin position="30"/>
        <end position="279"/>
    </location>
</feature>
<dbReference type="PANTHER" id="PTHR33048:SF146">
    <property type="entry name" value="INTEGRAL MEMBRANE PROTEIN"/>
    <property type="match status" value="1"/>
</dbReference>
<gene>
    <name evidence="8" type="ORF">GGP41_009801</name>
</gene>
<evidence type="ECO:0000256" key="6">
    <source>
        <dbReference type="SAM" id="Phobius"/>
    </source>
</evidence>
<keyword evidence="4 6" id="KW-0472">Membrane</keyword>
<organism evidence="8 9">
    <name type="scientific">Cochliobolus sativus</name>
    <name type="common">Common root rot and spot blotch fungus</name>
    <name type="synonym">Bipolaris sorokiniana</name>
    <dbReference type="NCBI Taxonomy" id="45130"/>
    <lineage>
        <taxon>Eukaryota</taxon>
        <taxon>Fungi</taxon>
        <taxon>Dikarya</taxon>
        <taxon>Ascomycota</taxon>
        <taxon>Pezizomycotina</taxon>
        <taxon>Dothideomycetes</taxon>
        <taxon>Pleosporomycetidae</taxon>
        <taxon>Pleosporales</taxon>
        <taxon>Pleosporineae</taxon>
        <taxon>Pleosporaceae</taxon>
        <taxon>Bipolaris</taxon>
    </lineage>
</organism>
<evidence type="ECO:0000256" key="5">
    <source>
        <dbReference type="ARBA" id="ARBA00038359"/>
    </source>
</evidence>
<evidence type="ECO:0000259" key="7">
    <source>
        <dbReference type="Pfam" id="PF20684"/>
    </source>
</evidence>
<reference evidence="8" key="1">
    <citation type="submission" date="2019-11" db="EMBL/GenBank/DDBJ databases">
        <title>Bipolaris sorokiniana Genome sequencing.</title>
        <authorList>
            <person name="Wang H."/>
        </authorList>
    </citation>
    <scope>NUCLEOTIDE SEQUENCE</scope>
</reference>
<evidence type="ECO:0000256" key="3">
    <source>
        <dbReference type="ARBA" id="ARBA00022989"/>
    </source>
</evidence>
<evidence type="ECO:0000313" key="8">
    <source>
        <dbReference type="EMBL" id="KAF5848712.1"/>
    </source>
</evidence>
<accession>A0A8H5ZG96</accession>
<keyword evidence="2 6" id="KW-0812">Transmembrane</keyword>
<feature type="transmembrane region" description="Helical" evidence="6">
    <location>
        <begin position="97"/>
        <end position="120"/>
    </location>
</feature>
<keyword evidence="3 6" id="KW-1133">Transmembrane helix</keyword>